<evidence type="ECO:0000259" key="4">
    <source>
        <dbReference type="Pfam" id="PF12928"/>
    </source>
</evidence>
<dbReference type="PANTHER" id="PTHR21027">
    <property type="entry name" value="TRNA-SPLICING ENDONUCLEASE SUBUNIT SEN54"/>
    <property type="match status" value="1"/>
</dbReference>
<evidence type="ECO:0000256" key="1">
    <source>
        <dbReference type="ARBA" id="ARBA00005736"/>
    </source>
</evidence>
<evidence type="ECO:0000313" key="6">
    <source>
        <dbReference type="Proteomes" id="UP000694569"/>
    </source>
</evidence>
<dbReference type="GO" id="GO:0000214">
    <property type="term" value="C:tRNA-intron endonuclease complex"/>
    <property type="evidence" value="ECO:0007669"/>
    <property type="project" value="TreeGrafter"/>
</dbReference>
<evidence type="ECO:0000313" key="5">
    <source>
        <dbReference type="Ensembl" id="ENSLLEP00000040699.1"/>
    </source>
</evidence>
<sequence>MMPSELFAARSREQSLPQRSHGQKDFIPDGSQAQKQKLDVCRKEQWELLGEERVERLGSLVRGVWKPREGLVELTSAAGKFWQTMGFTERGKQCLLPEEAVYLLECVSNASVLDQITVMTSSQLLDDVPQIHFDVYQADGTSDFRKSRPGLPYARVCVRSFSEAVPSLRSLKCLALRSVDVPVVFALVDCGEVAFYSFKDFRLPVDVYP</sequence>
<dbReference type="InterPro" id="IPR024336">
    <property type="entry name" value="tRNA_splic_suSen54_N"/>
</dbReference>
<keyword evidence="2" id="KW-0819">tRNA processing</keyword>
<organism evidence="5 6">
    <name type="scientific">Leptobrachium leishanense</name>
    <name type="common">Leishan spiny toad</name>
    <dbReference type="NCBI Taxonomy" id="445787"/>
    <lineage>
        <taxon>Eukaryota</taxon>
        <taxon>Metazoa</taxon>
        <taxon>Chordata</taxon>
        <taxon>Craniata</taxon>
        <taxon>Vertebrata</taxon>
        <taxon>Euteleostomi</taxon>
        <taxon>Amphibia</taxon>
        <taxon>Batrachia</taxon>
        <taxon>Anura</taxon>
        <taxon>Pelobatoidea</taxon>
        <taxon>Megophryidae</taxon>
        <taxon>Leptobrachium</taxon>
    </lineage>
</organism>
<protein>
    <recommendedName>
        <fullName evidence="4">tRNA-splicing endonuclease subunit Sen54 N-terminal domain-containing protein</fullName>
    </recommendedName>
</protein>
<dbReference type="Ensembl" id="ENSLLET00000042350.1">
    <property type="protein sequence ID" value="ENSLLEP00000040699.1"/>
    <property type="gene ID" value="ENSLLEG00000025865.1"/>
</dbReference>
<dbReference type="Pfam" id="PF12928">
    <property type="entry name" value="tRNA_int_end_N2"/>
    <property type="match status" value="1"/>
</dbReference>
<reference evidence="5" key="1">
    <citation type="submission" date="2025-08" db="UniProtKB">
        <authorList>
            <consortium name="Ensembl"/>
        </authorList>
    </citation>
    <scope>IDENTIFICATION</scope>
</reference>
<dbReference type="PANTHER" id="PTHR21027:SF1">
    <property type="entry name" value="TRNA-SPLICING ENDONUCLEASE SUBUNIT SEN54"/>
    <property type="match status" value="1"/>
</dbReference>
<comment type="similarity">
    <text evidence="1">Belongs to the SEN54 family.</text>
</comment>
<dbReference type="GeneTree" id="ENSGT00390000004214"/>
<dbReference type="InterPro" id="IPR024337">
    <property type="entry name" value="tRNA_splic_suSen54"/>
</dbReference>
<keyword evidence="6" id="KW-1185">Reference proteome</keyword>
<accession>A0A8C5QQN7</accession>
<feature type="domain" description="tRNA-splicing endonuclease subunit Sen54 N-terminal" evidence="4">
    <location>
        <begin position="47"/>
        <end position="106"/>
    </location>
</feature>
<feature type="region of interest" description="Disordered" evidence="3">
    <location>
        <begin position="1"/>
        <end position="33"/>
    </location>
</feature>
<dbReference type="GO" id="GO:0000379">
    <property type="term" value="P:tRNA-type intron splice site recognition and cleavage"/>
    <property type="evidence" value="ECO:0007669"/>
    <property type="project" value="TreeGrafter"/>
</dbReference>
<evidence type="ECO:0000256" key="2">
    <source>
        <dbReference type="ARBA" id="ARBA00022694"/>
    </source>
</evidence>
<dbReference type="AlphaFoldDB" id="A0A8C5QQN7"/>
<proteinExistence type="inferred from homology"/>
<name>A0A8C5QQN7_9ANUR</name>
<reference evidence="5" key="2">
    <citation type="submission" date="2025-09" db="UniProtKB">
        <authorList>
            <consortium name="Ensembl"/>
        </authorList>
    </citation>
    <scope>IDENTIFICATION</scope>
</reference>
<evidence type="ECO:0000256" key="3">
    <source>
        <dbReference type="SAM" id="MobiDB-lite"/>
    </source>
</evidence>
<dbReference type="Proteomes" id="UP000694569">
    <property type="component" value="Unplaced"/>
</dbReference>